<dbReference type="AlphaFoldDB" id="A0A154L6D2"/>
<dbReference type="PANTHER" id="PTHR48097:SF5">
    <property type="entry name" value="LOW SPECIFICITY L-THREONINE ALDOLASE"/>
    <property type="match status" value="1"/>
</dbReference>
<dbReference type="Gene3D" id="3.40.640.10">
    <property type="entry name" value="Type I PLP-dependent aspartate aminotransferase-like (Major domain)"/>
    <property type="match status" value="1"/>
</dbReference>
<dbReference type="SUPFAM" id="SSF53383">
    <property type="entry name" value="PLP-dependent transferases"/>
    <property type="match status" value="1"/>
</dbReference>
<dbReference type="OrthoDB" id="9774495at2"/>
<dbReference type="Pfam" id="PF01212">
    <property type="entry name" value="Beta_elim_lyase"/>
    <property type="match status" value="1"/>
</dbReference>
<dbReference type="GO" id="GO:0006520">
    <property type="term" value="P:amino acid metabolic process"/>
    <property type="evidence" value="ECO:0007669"/>
    <property type="project" value="InterPro"/>
</dbReference>
<evidence type="ECO:0000313" key="6">
    <source>
        <dbReference type="EMBL" id="KZB65342.1"/>
    </source>
</evidence>
<keyword evidence="4" id="KW-0663">Pyridoxal phosphate</keyword>
<sequence>MNFASDNVSPLCPEILSALEHEAYGNAPAYGADETSRQLDAAFSELFDREVAVVPVATGTAANCISLSALVSPFGGIVCHHEAHINEDESTGVAFFTGGAKLMPVDGPAAKLEADNLDAFLASRVDRGVHSVAPECVAITQATELGTVYTADEVAAIGAICQSRDLRLFMDGARFANAVAHLDCHPADITWKAGVDAISFGATKNGAQAVDAIVLFDTSLRSRVEQARKRSGHLYSKHRYLASQLLAYVKDDLWLRNARHANGAARTLCDMLVSHGATLAHAADGNELFVKLAPELAQRMRDAGALFHPWPSLGADIYRFVTAWNTDIAQISELNDRITRN</sequence>
<dbReference type="InterPro" id="IPR015421">
    <property type="entry name" value="PyrdxlP-dep_Trfase_major"/>
</dbReference>
<dbReference type="InterPro" id="IPR015422">
    <property type="entry name" value="PyrdxlP-dep_Trfase_small"/>
</dbReference>
<evidence type="ECO:0000256" key="1">
    <source>
        <dbReference type="ARBA" id="ARBA00001933"/>
    </source>
</evidence>
<evidence type="ECO:0000313" key="7">
    <source>
        <dbReference type="Proteomes" id="UP000076335"/>
    </source>
</evidence>
<comment type="subunit">
    <text evidence="3">Homotetramer.</text>
</comment>
<evidence type="ECO:0000256" key="3">
    <source>
        <dbReference type="ARBA" id="ARBA00011881"/>
    </source>
</evidence>
<protein>
    <submittedName>
        <fullName evidence="6">Threonine aldolase</fullName>
    </submittedName>
</protein>
<gene>
    <name evidence="6" type="ORF">AUP42_18105</name>
</gene>
<comment type="similarity">
    <text evidence="2">Belongs to the threonine aldolase family.</text>
</comment>
<accession>A0A154L6D2</accession>
<evidence type="ECO:0000256" key="4">
    <source>
        <dbReference type="ARBA" id="ARBA00022898"/>
    </source>
</evidence>
<dbReference type="InterPro" id="IPR015424">
    <property type="entry name" value="PyrdxlP-dep_Trfase"/>
</dbReference>
<dbReference type="Proteomes" id="UP000076335">
    <property type="component" value="Unassembled WGS sequence"/>
</dbReference>
<organism evidence="6 7">
    <name type="scientific">Thalassospira lucentensis</name>
    <dbReference type="NCBI Taxonomy" id="168935"/>
    <lineage>
        <taxon>Bacteria</taxon>
        <taxon>Pseudomonadati</taxon>
        <taxon>Pseudomonadota</taxon>
        <taxon>Alphaproteobacteria</taxon>
        <taxon>Rhodospirillales</taxon>
        <taxon>Thalassospiraceae</taxon>
        <taxon>Thalassospira</taxon>
    </lineage>
</organism>
<dbReference type="InterPro" id="IPR001597">
    <property type="entry name" value="ArAA_b-elim_lyase/Thr_aldolase"/>
</dbReference>
<proteinExistence type="inferred from homology"/>
<dbReference type="PANTHER" id="PTHR48097">
    <property type="entry name" value="L-THREONINE ALDOLASE-RELATED"/>
    <property type="match status" value="1"/>
</dbReference>
<dbReference type="RefSeq" id="WP_062951480.1">
    <property type="nucleotide sequence ID" value="NZ_LPVY01000010.1"/>
</dbReference>
<evidence type="ECO:0000256" key="2">
    <source>
        <dbReference type="ARBA" id="ARBA00006966"/>
    </source>
</evidence>
<dbReference type="EMBL" id="LPVY01000010">
    <property type="protein sequence ID" value="KZB65342.1"/>
    <property type="molecule type" value="Genomic_DNA"/>
</dbReference>
<evidence type="ECO:0000259" key="5">
    <source>
        <dbReference type="Pfam" id="PF01212"/>
    </source>
</evidence>
<reference evidence="6 7" key="1">
    <citation type="submission" date="2015-12" db="EMBL/GenBank/DDBJ databases">
        <title>Genome sequence of Thalassospira lucentensis MCCC 1A02072.</title>
        <authorList>
            <person name="Lu L."/>
            <person name="Lai Q."/>
            <person name="Shao Z."/>
            <person name="Qian P."/>
        </authorList>
    </citation>
    <scope>NUCLEOTIDE SEQUENCE [LARGE SCALE GENOMIC DNA]</scope>
    <source>
        <strain evidence="6 7">MCCC 1A02072</strain>
    </source>
</reference>
<dbReference type="GO" id="GO:0016829">
    <property type="term" value="F:lyase activity"/>
    <property type="evidence" value="ECO:0007669"/>
    <property type="project" value="InterPro"/>
</dbReference>
<name>A0A154L6D2_9PROT</name>
<comment type="caution">
    <text evidence="6">The sequence shown here is derived from an EMBL/GenBank/DDBJ whole genome shotgun (WGS) entry which is preliminary data.</text>
</comment>
<dbReference type="Gene3D" id="3.90.1150.10">
    <property type="entry name" value="Aspartate Aminotransferase, domain 1"/>
    <property type="match status" value="1"/>
</dbReference>
<feature type="domain" description="Aromatic amino acid beta-eliminating lyase/threonine aldolase" evidence="5">
    <location>
        <begin position="3"/>
        <end position="293"/>
    </location>
</feature>
<comment type="cofactor">
    <cofactor evidence="1">
        <name>pyridoxal 5'-phosphate</name>
        <dbReference type="ChEBI" id="CHEBI:597326"/>
    </cofactor>
</comment>